<evidence type="ECO:0000256" key="1">
    <source>
        <dbReference type="SAM" id="MobiDB-lite"/>
    </source>
</evidence>
<feature type="compositionally biased region" description="Basic and acidic residues" evidence="1">
    <location>
        <begin position="82"/>
        <end position="92"/>
    </location>
</feature>
<keyword evidence="3" id="KW-1185">Reference proteome</keyword>
<evidence type="ECO:0000313" key="3">
    <source>
        <dbReference type="Proteomes" id="UP001244011"/>
    </source>
</evidence>
<name>A0AAJ0BVR2_9PEZI</name>
<dbReference type="Proteomes" id="UP001244011">
    <property type="component" value="Unassembled WGS sequence"/>
</dbReference>
<accession>A0AAJ0BVR2</accession>
<comment type="caution">
    <text evidence="2">The sequence shown here is derived from an EMBL/GenBank/DDBJ whole genome shotgun (WGS) entry which is preliminary data.</text>
</comment>
<gene>
    <name evidence="2" type="ORF">QBC33DRAFT_561012</name>
</gene>
<dbReference type="RefSeq" id="XP_060281403.1">
    <property type="nucleotide sequence ID" value="XM_060430100.1"/>
</dbReference>
<feature type="region of interest" description="Disordered" evidence="1">
    <location>
        <begin position="1"/>
        <end position="103"/>
    </location>
</feature>
<evidence type="ECO:0000313" key="2">
    <source>
        <dbReference type="EMBL" id="KAK1765190.1"/>
    </source>
</evidence>
<reference evidence="2" key="1">
    <citation type="submission" date="2023-06" db="EMBL/GenBank/DDBJ databases">
        <title>Genome-scale phylogeny and comparative genomics of the fungal order Sordariales.</title>
        <authorList>
            <consortium name="Lawrence Berkeley National Laboratory"/>
            <person name="Hensen N."/>
            <person name="Bonometti L."/>
            <person name="Westerberg I."/>
            <person name="Brannstrom I.O."/>
            <person name="Guillou S."/>
            <person name="Cros-Aarteil S."/>
            <person name="Calhoun S."/>
            <person name="Haridas S."/>
            <person name="Kuo A."/>
            <person name="Mondo S."/>
            <person name="Pangilinan J."/>
            <person name="Riley R."/>
            <person name="Labutti K."/>
            <person name="Andreopoulos B."/>
            <person name="Lipzen A."/>
            <person name="Chen C."/>
            <person name="Yanf M."/>
            <person name="Daum C."/>
            <person name="Ng V."/>
            <person name="Clum A."/>
            <person name="Steindorff A."/>
            <person name="Ohm R."/>
            <person name="Martin F."/>
            <person name="Silar P."/>
            <person name="Natvig D."/>
            <person name="Lalanne C."/>
            <person name="Gautier V."/>
            <person name="Ament-Velasquez S.L."/>
            <person name="Kruys A."/>
            <person name="Hutchinson M.I."/>
            <person name="Powell A.J."/>
            <person name="Barry K."/>
            <person name="Miller A.N."/>
            <person name="Grigoriev I.V."/>
            <person name="Debuchy R."/>
            <person name="Gladieux P."/>
            <person name="Thoren M.H."/>
            <person name="Johannesson H."/>
        </authorList>
    </citation>
    <scope>NUCLEOTIDE SEQUENCE</scope>
    <source>
        <strain evidence="2">8032-3</strain>
    </source>
</reference>
<dbReference type="AlphaFoldDB" id="A0AAJ0BVR2"/>
<proteinExistence type="predicted"/>
<feature type="compositionally biased region" description="Polar residues" evidence="1">
    <location>
        <begin position="93"/>
        <end position="102"/>
    </location>
</feature>
<organism evidence="2 3">
    <name type="scientific">Phialemonium atrogriseum</name>
    <dbReference type="NCBI Taxonomy" id="1093897"/>
    <lineage>
        <taxon>Eukaryota</taxon>
        <taxon>Fungi</taxon>
        <taxon>Dikarya</taxon>
        <taxon>Ascomycota</taxon>
        <taxon>Pezizomycotina</taxon>
        <taxon>Sordariomycetes</taxon>
        <taxon>Sordariomycetidae</taxon>
        <taxon>Cephalothecales</taxon>
        <taxon>Cephalothecaceae</taxon>
        <taxon>Phialemonium</taxon>
    </lineage>
</organism>
<dbReference type="EMBL" id="MU839016">
    <property type="protein sequence ID" value="KAK1765190.1"/>
    <property type="molecule type" value="Genomic_DNA"/>
</dbReference>
<dbReference type="GeneID" id="85313287"/>
<protein>
    <submittedName>
        <fullName evidence="2">Uncharacterized protein</fullName>
    </submittedName>
</protein>
<sequence length="234" mass="24979">MGWESKALNSGDDSGAPTPDEDGDVGVTGDETIPPSAVNEDDGEVDFEQQGGKDDETATAGEVGGNSTLPLSAIIGHCTPSSERESTHEQRRPSISASSVESFGTDMASVFDRASPAKLEEDDNSGAVHESGQSRAWKFRAKLRRVVGAISDIILLQSRPDAGRLRVSWNCKCGKRLNIEIPEDCADGGVRFAPGRCRSVELANGICERLRKRLHVVVATGISELVATKRFCGH</sequence>